<comment type="caution">
    <text evidence="8">The sequence shown here is derived from an EMBL/GenBank/DDBJ whole genome shotgun (WGS) entry which is preliminary data.</text>
</comment>
<evidence type="ECO:0000256" key="3">
    <source>
        <dbReference type="ARBA" id="ARBA00022729"/>
    </source>
</evidence>
<name>A0A1V8YVF0_9ENTE</name>
<dbReference type="InterPro" id="IPR019931">
    <property type="entry name" value="LPXTG_anchor"/>
</dbReference>
<evidence type="ECO:0000256" key="1">
    <source>
        <dbReference type="ARBA" id="ARBA00022512"/>
    </source>
</evidence>
<keyword evidence="1" id="KW-0134">Cell wall</keyword>
<dbReference type="NCBIfam" id="TIGR01167">
    <property type="entry name" value="LPXTG_anchor"/>
    <property type="match status" value="1"/>
</dbReference>
<dbReference type="Gene3D" id="2.60.40.3600">
    <property type="match status" value="1"/>
</dbReference>
<keyword evidence="6" id="KW-0472">Membrane</keyword>
<evidence type="ECO:0000256" key="5">
    <source>
        <dbReference type="SAM" id="MobiDB-lite"/>
    </source>
</evidence>
<keyword evidence="3" id="KW-0732">Signal</keyword>
<dbReference type="Proteomes" id="UP000192477">
    <property type="component" value="Unassembled WGS sequence"/>
</dbReference>
<dbReference type="PROSITE" id="PS50847">
    <property type="entry name" value="GRAM_POS_ANCHORING"/>
    <property type="match status" value="1"/>
</dbReference>
<dbReference type="OrthoDB" id="2194958at2"/>
<evidence type="ECO:0000259" key="7">
    <source>
        <dbReference type="PROSITE" id="PS50847"/>
    </source>
</evidence>
<feature type="compositionally biased region" description="Basic and acidic residues" evidence="5">
    <location>
        <begin position="63"/>
        <end position="76"/>
    </location>
</feature>
<evidence type="ECO:0000256" key="2">
    <source>
        <dbReference type="ARBA" id="ARBA00022525"/>
    </source>
</evidence>
<sequence length="1761" mass="194252">MKTRKKLINSTLILALAFGQTSGTVVEAVSVLNAIGGSINTKKVREKKKETTSKTSKKTTQSTKEETKEEVKKETDISTIQGRSLVPSVKASEENPTFTLGKPVPSDIKLASAGYPSSIGVHLTEYIGKKVNDLLDVSTDNFLVGDKIKYEIPHVYLYNTNDYQIGGKDVPPTPKDFWDSWQEPSGWDTQSMIWIGALLNQDSNSFDWSAYYIEATSESGNWKVNISPSDRAVTNLTTSLNLHVTFTRLKVVPPQKEVFNIPKFAISYLSYKSIHSGPNGYVRDFFYYPFNLVVNFPDAEGSYGKIKAYVKSGEHSLGEHQSTIPNPEEYVTAENTRGKVTYEWVEKPDTSKVGKQDVKVSVKDETGRSAEVTFPITVKELLSVKKATDEIYQYDVVPDVKNYFDVTTEGTYTLQWANNPSTSTSGTYTWQATVNTSDGRTETKAMTMKILPYPDLLVKLKPVEDRTFTLGDSSDLLADHFKDYIEEVRMNGEKVDLNDLQLVAEESTKTIFQAIGQQELKLTVQAKHPVSNVMIKGTGTTTVNVNWGNTILIRTADGKSSAGAFTLKVGNTNNTTPTLSLYQGIASPLNEGVGDLTKPYDLYYNFEVLRNGRSVYNQDVTNRATLQEIMDRFGNANNTIDVQMDDIIKIHYPQKLANGSVVMVNEQEKDYTYGSEYAYYKVTPYGFDPAPVMEAESASKDFVLGEDPNQINPKDLVKNVTINGTVADDAFYTVENLSDFDTQTVGKRTMKVKITTNDGLASKEVEVSYNVKWGSTFVVKGLNDVTAGAFSLLKSNDQWRIQVSQGVEGTELDDPVDNYFGRNTYYSIEVLRGSTSQFLYEVAGNQSIRESINGFNNGQPLNVNKGDVIKVYHADPAGKNLLMEDELVKDYTIGSNYAYYEVTDHGLEAILAIQAESSPQEFVLGEDGSDIDGTKLVKSIMINGTPVASDEYTVTQMGDFDTSVVGEQNIRVRIDTKDKMVSKEIEVPYTVKWGKTFLVKSKTGGSAGAFSVLDGKELAGTSSSSKVLKISAGLDTPLDEKVNAENEANTYYSIEITRDGRSVYSQAIPGEATLQQVITNFGNGSNLVTVQTGDIITVNQPQKVEGSSVLWQNEAEKDYTYGSDTARYQVTDYGLRPAPELGGTTANKQLNLTEQPENIELNQLLSAVTVNGHAVSDDLYTIKQLTDFDTKTIGKREVKLQIDLKDGYATKEVDIPYEVKWGNSLVMKGLNGATVGVYSFTKKNDQWYLSATQGDPDADLNNWVNNEFGPDIYYRIEVDNDENSLPIPSQPEVFEDSSVNTGNFVYIVTGDRTFGQAVAGFNNGQPLAVSTGAIIKVYHAEPSKNNLFIQNDVVRDYTAGLNYAYYRVTDSRIEPITDLKANFVKTSLTLGEDATATDIKALIQNVKFNDQELNTNLYTVEPVDTFDTSTVGEKELKVKLTTSDEVTTKEVKVPYTVNWGNTLVMKNKAGDTISAFSLTKEDKKLQIVSLPGKNKADLSKRITNADDSDVYYSIEVFSHNASQYKYEVHGKQTIEQAISRFNGGEPLTVSAGDQVKVYHADPSGNVFMSDEQEGNYTYGSNYAYYNVTDYGFEPTGDLSVTPAEPNITVGTKEVDLKDLLKEVKVNERPVPANSYTITLDPETEIDTSSVGTRTAKLVVNVDRAYGSFSSTTEATYHVVETGIVSGDNDNAGEGQEGNTGNDGEHTDGANDGNKDSNSNGSLPKTNETKSAAFSVLGAFFVSAVGLILYWRRRKTNEEKNK</sequence>
<feature type="transmembrane region" description="Helical" evidence="6">
    <location>
        <begin position="1731"/>
        <end position="1750"/>
    </location>
</feature>
<dbReference type="Pfam" id="PF00746">
    <property type="entry name" value="Gram_pos_anchor"/>
    <property type="match status" value="1"/>
</dbReference>
<protein>
    <submittedName>
        <fullName evidence="8">Cell wall protein</fullName>
    </submittedName>
</protein>
<keyword evidence="6" id="KW-1133">Transmembrane helix</keyword>
<keyword evidence="6" id="KW-0812">Transmembrane</keyword>
<evidence type="ECO:0000313" key="9">
    <source>
        <dbReference type="Proteomes" id="UP000192477"/>
    </source>
</evidence>
<proteinExistence type="predicted"/>
<dbReference type="EMBL" id="MJEA01000007">
    <property type="protein sequence ID" value="OQO70073.1"/>
    <property type="molecule type" value="Genomic_DNA"/>
</dbReference>
<dbReference type="RefSeq" id="WP_081183807.1">
    <property type="nucleotide sequence ID" value="NZ_MJEA01000007.1"/>
</dbReference>
<feature type="compositionally biased region" description="Basic and acidic residues" evidence="5">
    <location>
        <begin position="1702"/>
        <end position="1714"/>
    </location>
</feature>
<gene>
    <name evidence="8" type="ORF">BH747_07880</name>
</gene>
<feature type="region of interest" description="Disordered" evidence="5">
    <location>
        <begin position="1684"/>
        <end position="1725"/>
    </location>
</feature>
<keyword evidence="2" id="KW-0964">Secreted</keyword>
<feature type="domain" description="Gram-positive cocci surface proteins LPxTG" evidence="7">
    <location>
        <begin position="1722"/>
        <end position="1761"/>
    </location>
</feature>
<accession>A0A1V8YVF0</accession>
<keyword evidence="4" id="KW-0572">Peptidoglycan-anchor</keyword>
<organism evidence="8 9">
    <name type="scientific">Enterococcus villorum</name>
    <dbReference type="NCBI Taxonomy" id="112904"/>
    <lineage>
        <taxon>Bacteria</taxon>
        <taxon>Bacillati</taxon>
        <taxon>Bacillota</taxon>
        <taxon>Bacilli</taxon>
        <taxon>Lactobacillales</taxon>
        <taxon>Enterococcaceae</taxon>
        <taxon>Enterococcus</taxon>
    </lineage>
</organism>
<evidence type="ECO:0000256" key="6">
    <source>
        <dbReference type="SAM" id="Phobius"/>
    </source>
</evidence>
<reference evidence="8 9" key="1">
    <citation type="journal article" date="2017" name="BMC Microbiol.">
        <title>Comparative genomics of Enterococcus spp. isolated from bovine feces.</title>
        <authorList>
            <person name="Beukers A.G."/>
            <person name="Zaheer R."/>
            <person name="Goji N."/>
            <person name="Amoako K.K."/>
            <person name="Chaves A.V."/>
            <person name="Ward M.P."/>
            <person name="McAllister T.A."/>
        </authorList>
    </citation>
    <scope>NUCLEOTIDE SEQUENCE [LARGE SCALE GENOMIC DNA]</scope>
    <source>
        <strain evidence="8 9">F1129D 143</strain>
    </source>
</reference>
<dbReference type="InterPro" id="IPR059115">
    <property type="entry name" value="Rib"/>
</dbReference>
<dbReference type="Pfam" id="PF08428">
    <property type="entry name" value="Rib"/>
    <property type="match status" value="1"/>
</dbReference>
<evidence type="ECO:0000313" key="8">
    <source>
        <dbReference type="EMBL" id="OQO70073.1"/>
    </source>
</evidence>
<feature type="region of interest" description="Disordered" evidence="5">
    <location>
        <begin position="43"/>
        <end position="77"/>
    </location>
</feature>
<evidence type="ECO:0000256" key="4">
    <source>
        <dbReference type="ARBA" id="ARBA00023088"/>
    </source>
</evidence>